<feature type="compositionally biased region" description="Polar residues" evidence="1">
    <location>
        <begin position="43"/>
        <end position="56"/>
    </location>
</feature>
<proteinExistence type="predicted"/>
<dbReference type="AlphaFoldDB" id="A0A0F6Q738"/>
<sequence>MADAKYATSLNEILASCKFNLPSENDVDTSLESTWQEVDHSRGQNGSTLRNNSHDTNTIHEFGSGPLLSSSTRQGFKYSRPVRYRVKTCDPDDNNVASEYTRGFRRSNVSHARRFTANTDSKQCRITTVVWFVIDCNRNNIIHRIQITSTDIQNKPYLF</sequence>
<name>A0A0F6Q738_9HYME</name>
<reference evidence="2" key="1">
    <citation type="journal article" date="2015" name="J. Virol.">
        <title>Genomic and Proteomic Analyses Indicate that Banchine and Campoplegine Polydnaviruses Have Similar, if Not Identical, Viral Ancestors.</title>
        <authorList>
            <person name="Beliveau C."/>
            <person name="Cohen A."/>
            <person name="Stewart D."/>
            <person name="Periquet G."/>
            <person name="Djoumad A."/>
            <person name="Kuhn L."/>
            <person name="Stoltz D."/>
            <person name="Volkoff A.-N."/>
            <person name="Herniou E."/>
            <person name="Drezen J.-M."/>
            <person name="Cusson M."/>
        </authorList>
    </citation>
    <scope>NUCLEOTIDE SEQUENCE</scope>
</reference>
<feature type="region of interest" description="Disordered" evidence="1">
    <location>
        <begin position="37"/>
        <end position="73"/>
    </location>
</feature>
<accession>A0A0F6Q738</accession>
<organism evidence="2">
    <name type="scientific">Glypta fumiferanae</name>
    <dbReference type="NCBI Taxonomy" id="389681"/>
    <lineage>
        <taxon>Eukaryota</taxon>
        <taxon>Metazoa</taxon>
        <taxon>Ecdysozoa</taxon>
        <taxon>Arthropoda</taxon>
        <taxon>Hexapoda</taxon>
        <taxon>Insecta</taxon>
        <taxon>Pterygota</taxon>
        <taxon>Neoptera</taxon>
        <taxon>Endopterygota</taxon>
        <taxon>Hymenoptera</taxon>
        <taxon>Apocrita</taxon>
        <taxon>Ichneumonoidea</taxon>
        <taxon>Ichneumonidae</taxon>
        <taxon>Banchinae</taxon>
        <taxon>Glypta</taxon>
    </lineage>
</organism>
<evidence type="ECO:0000256" key="1">
    <source>
        <dbReference type="SAM" id="MobiDB-lite"/>
    </source>
</evidence>
<dbReference type="EMBL" id="KP706797">
    <property type="protein sequence ID" value="AKD28052.1"/>
    <property type="molecule type" value="Genomic_DNA"/>
</dbReference>
<protein>
    <submittedName>
        <fullName evidence="2">Uncharacterized protein</fullName>
    </submittedName>
</protein>
<evidence type="ECO:0000313" key="2">
    <source>
        <dbReference type="EMBL" id="AKD28052.1"/>
    </source>
</evidence>
<gene>
    <name evidence="2" type="primary">U21</name>
</gene>